<sequence length="162" mass="18253">LVTGMAIDSKSLPDAICEPCLAGKMHANPFPSSSWRAPRPLELVHSDVHNVGHLSMSGYRYWITFIDDYSRFRFVIPLKAKSQAFEAFKTNAFIDFTTQCGILRQHTVRNRPQQNGVAERANRLLSERITAMLDESGLSKGFWGDCLASLIHVWNRCPTEAV</sequence>
<keyword evidence="10" id="KW-0695">RNA-directed DNA polymerase</keyword>
<keyword evidence="2" id="KW-0548">Nucleotidyltransferase</keyword>
<feature type="non-terminal residue" evidence="16">
    <location>
        <position position="162"/>
    </location>
</feature>
<keyword evidence="11" id="KW-0239">DNA-directed DNA polymerase</keyword>
<dbReference type="InParanoid" id="A0A0C3DQ26"/>
<keyword evidence="5" id="KW-0255">Endonuclease</keyword>
<reference evidence="16 17" key="1">
    <citation type="submission" date="2014-04" db="EMBL/GenBank/DDBJ databases">
        <authorList>
            <consortium name="DOE Joint Genome Institute"/>
            <person name="Kuo A."/>
            <person name="Kohler A."/>
            <person name="Nagy L.G."/>
            <person name="Floudas D."/>
            <person name="Copeland A."/>
            <person name="Barry K.W."/>
            <person name="Cichocki N."/>
            <person name="Veneault-Fourrey C."/>
            <person name="LaButti K."/>
            <person name="Lindquist E.A."/>
            <person name="Lipzen A."/>
            <person name="Lundell T."/>
            <person name="Morin E."/>
            <person name="Murat C."/>
            <person name="Sun H."/>
            <person name="Tunlid A."/>
            <person name="Henrissat B."/>
            <person name="Grigoriev I.V."/>
            <person name="Hibbett D.S."/>
            <person name="Martin F."/>
            <person name="Nordberg H.P."/>
            <person name="Cantor M.N."/>
            <person name="Hua S.X."/>
        </authorList>
    </citation>
    <scope>NUCLEOTIDE SEQUENCE [LARGE SCALE GENOMIC DNA]</scope>
    <source>
        <strain evidence="16 17">Foug A</strain>
    </source>
</reference>
<keyword evidence="3" id="KW-0540">Nuclease</keyword>
<dbReference type="Proteomes" id="UP000053989">
    <property type="component" value="Unassembled WGS sequence"/>
</dbReference>
<evidence type="ECO:0000256" key="7">
    <source>
        <dbReference type="ARBA" id="ARBA00022842"/>
    </source>
</evidence>
<dbReference type="PANTHER" id="PTHR42648">
    <property type="entry name" value="TRANSPOSASE, PUTATIVE-RELATED"/>
    <property type="match status" value="1"/>
</dbReference>
<dbReference type="PANTHER" id="PTHR42648:SF11">
    <property type="entry name" value="TRANSPOSON TY4-P GAG-POL POLYPROTEIN"/>
    <property type="match status" value="1"/>
</dbReference>
<evidence type="ECO:0000313" key="16">
    <source>
        <dbReference type="EMBL" id="KIM58091.1"/>
    </source>
</evidence>
<keyword evidence="7" id="KW-0460">Magnesium</keyword>
<evidence type="ECO:0000256" key="9">
    <source>
        <dbReference type="ARBA" id="ARBA00022908"/>
    </source>
</evidence>
<dbReference type="Gene3D" id="3.30.420.10">
    <property type="entry name" value="Ribonuclease H-like superfamily/Ribonuclease H"/>
    <property type="match status" value="2"/>
</dbReference>
<keyword evidence="9" id="KW-0229">DNA integration</keyword>
<keyword evidence="17" id="KW-1185">Reference proteome</keyword>
<evidence type="ECO:0000256" key="14">
    <source>
        <dbReference type="ARBA" id="ARBA00049244"/>
    </source>
</evidence>
<dbReference type="GO" id="GO:0046872">
    <property type="term" value="F:metal ion binding"/>
    <property type="evidence" value="ECO:0007669"/>
    <property type="project" value="UniProtKB-KW"/>
</dbReference>
<keyword evidence="12" id="KW-0233">DNA recombination</keyword>
<keyword evidence="8" id="KW-0694">RNA-binding</keyword>
<feature type="domain" description="Integrase catalytic" evidence="15">
    <location>
        <begin position="65"/>
        <end position="162"/>
    </location>
</feature>
<dbReference type="GO" id="GO:0003723">
    <property type="term" value="F:RNA binding"/>
    <property type="evidence" value="ECO:0007669"/>
    <property type="project" value="UniProtKB-KW"/>
</dbReference>
<dbReference type="GO" id="GO:0016787">
    <property type="term" value="F:hydrolase activity"/>
    <property type="evidence" value="ECO:0007669"/>
    <property type="project" value="UniProtKB-KW"/>
</dbReference>
<evidence type="ECO:0000256" key="6">
    <source>
        <dbReference type="ARBA" id="ARBA00022801"/>
    </source>
</evidence>
<dbReference type="PROSITE" id="PS50994">
    <property type="entry name" value="INTEGRASE"/>
    <property type="match status" value="1"/>
</dbReference>
<evidence type="ECO:0000256" key="4">
    <source>
        <dbReference type="ARBA" id="ARBA00022723"/>
    </source>
</evidence>
<dbReference type="STRING" id="1036808.A0A0C3DQ26"/>
<dbReference type="GO" id="GO:0003964">
    <property type="term" value="F:RNA-directed DNA polymerase activity"/>
    <property type="evidence" value="ECO:0007669"/>
    <property type="project" value="UniProtKB-KW"/>
</dbReference>
<dbReference type="InterPro" id="IPR012337">
    <property type="entry name" value="RNaseH-like_sf"/>
</dbReference>
<protein>
    <recommendedName>
        <fullName evidence="15">Integrase catalytic domain-containing protein</fullName>
    </recommendedName>
</protein>
<feature type="non-terminal residue" evidence="16">
    <location>
        <position position="1"/>
    </location>
</feature>
<evidence type="ECO:0000313" key="17">
    <source>
        <dbReference type="Proteomes" id="UP000053989"/>
    </source>
</evidence>
<comment type="catalytic activity">
    <reaction evidence="14">
        <text>DNA(n) + a 2'-deoxyribonucleoside 5'-triphosphate = DNA(n+1) + diphosphate</text>
        <dbReference type="Rhea" id="RHEA:22508"/>
        <dbReference type="Rhea" id="RHEA-COMP:17339"/>
        <dbReference type="Rhea" id="RHEA-COMP:17340"/>
        <dbReference type="ChEBI" id="CHEBI:33019"/>
        <dbReference type="ChEBI" id="CHEBI:61560"/>
        <dbReference type="ChEBI" id="CHEBI:173112"/>
        <dbReference type="EC" id="2.7.7.7"/>
    </reaction>
</comment>
<dbReference type="HOGENOM" id="CLU_001650_20_5_1"/>
<evidence type="ECO:0000256" key="13">
    <source>
        <dbReference type="ARBA" id="ARBA00048173"/>
    </source>
</evidence>
<name>A0A0C3DQ26_9AGAM</name>
<dbReference type="GO" id="GO:0005634">
    <property type="term" value="C:nucleus"/>
    <property type="evidence" value="ECO:0007669"/>
    <property type="project" value="UniProtKB-ARBA"/>
</dbReference>
<comment type="catalytic activity">
    <reaction evidence="13">
        <text>DNA(n) + a 2'-deoxyribonucleoside 5'-triphosphate = DNA(n+1) + diphosphate</text>
        <dbReference type="Rhea" id="RHEA:22508"/>
        <dbReference type="Rhea" id="RHEA-COMP:17339"/>
        <dbReference type="Rhea" id="RHEA-COMP:17340"/>
        <dbReference type="ChEBI" id="CHEBI:33019"/>
        <dbReference type="ChEBI" id="CHEBI:61560"/>
        <dbReference type="ChEBI" id="CHEBI:173112"/>
        <dbReference type="EC" id="2.7.7.49"/>
    </reaction>
</comment>
<gene>
    <name evidence="16" type="ORF">SCLCIDRAFT_59614</name>
</gene>
<dbReference type="GO" id="GO:0015074">
    <property type="term" value="P:DNA integration"/>
    <property type="evidence" value="ECO:0007669"/>
    <property type="project" value="UniProtKB-KW"/>
</dbReference>
<evidence type="ECO:0000256" key="2">
    <source>
        <dbReference type="ARBA" id="ARBA00022695"/>
    </source>
</evidence>
<dbReference type="InterPro" id="IPR036397">
    <property type="entry name" value="RNaseH_sf"/>
</dbReference>
<dbReference type="GO" id="GO:0003887">
    <property type="term" value="F:DNA-directed DNA polymerase activity"/>
    <property type="evidence" value="ECO:0007669"/>
    <property type="project" value="UniProtKB-KW"/>
</dbReference>
<evidence type="ECO:0000256" key="11">
    <source>
        <dbReference type="ARBA" id="ARBA00022932"/>
    </source>
</evidence>
<dbReference type="InterPro" id="IPR039537">
    <property type="entry name" value="Retrotran_Ty1/copia-like"/>
</dbReference>
<dbReference type="OrthoDB" id="3229173at2759"/>
<evidence type="ECO:0000256" key="1">
    <source>
        <dbReference type="ARBA" id="ARBA00022578"/>
    </source>
</evidence>
<dbReference type="SUPFAM" id="SSF53098">
    <property type="entry name" value="Ribonuclease H-like"/>
    <property type="match status" value="1"/>
</dbReference>
<evidence type="ECO:0000256" key="5">
    <source>
        <dbReference type="ARBA" id="ARBA00022759"/>
    </source>
</evidence>
<dbReference type="GO" id="GO:0004519">
    <property type="term" value="F:endonuclease activity"/>
    <property type="evidence" value="ECO:0007669"/>
    <property type="project" value="UniProtKB-KW"/>
</dbReference>
<organism evidence="16 17">
    <name type="scientific">Scleroderma citrinum Foug A</name>
    <dbReference type="NCBI Taxonomy" id="1036808"/>
    <lineage>
        <taxon>Eukaryota</taxon>
        <taxon>Fungi</taxon>
        <taxon>Dikarya</taxon>
        <taxon>Basidiomycota</taxon>
        <taxon>Agaricomycotina</taxon>
        <taxon>Agaricomycetes</taxon>
        <taxon>Agaricomycetidae</taxon>
        <taxon>Boletales</taxon>
        <taxon>Sclerodermatineae</taxon>
        <taxon>Sclerodermataceae</taxon>
        <taxon>Scleroderma</taxon>
    </lineage>
</organism>
<dbReference type="EMBL" id="KN822091">
    <property type="protein sequence ID" value="KIM58091.1"/>
    <property type="molecule type" value="Genomic_DNA"/>
</dbReference>
<evidence type="ECO:0000256" key="12">
    <source>
        <dbReference type="ARBA" id="ARBA00023172"/>
    </source>
</evidence>
<dbReference type="GO" id="GO:0032196">
    <property type="term" value="P:transposition"/>
    <property type="evidence" value="ECO:0007669"/>
    <property type="project" value="UniProtKB-KW"/>
</dbReference>
<evidence type="ECO:0000256" key="3">
    <source>
        <dbReference type="ARBA" id="ARBA00022722"/>
    </source>
</evidence>
<keyword evidence="1" id="KW-0815">Transposition</keyword>
<evidence type="ECO:0000256" key="8">
    <source>
        <dbReference type="ARBA" id="ARBA00022884"/>
    </source>
</evidence>
<dbReference type="AlphaFoldDB" id="A0A0C3DQ26"/>
<evidence type="ECO:0000256" key="10">
    <source>
        <dbReference type="ARBA" id="ARBA00022918"/>
    </source>
</evidence>
<accession>A0A0C3DQ26</accession>
<dbReference type="InterPro" id="IPR001584">
    <property type="entry name" value="Integrase_cat-core"/>
</dbReference>
<keyword evidence="11" id="KW-0808">Transferase</keyword>
<reference evidence="17" key="2">
    <citation type="submission" date="2015-01" db="EMBL/GenBank/DDBJ databases">
        <title>Evolutionary Origins and Diversification of the Mycorrhizal Mutualists.</title>
        <authorList>
            <consortium name="DOE Joint Genome Institute"/>
            <consortium name="Mycorrhizal Genomics Consortium"/>
            <person name="Kohler A."/>
            <person name="Kuo A."/>
            <person name="Nagy L.G."/>
            <person name="Floudas D."/>
            <person name="Copeland A."/>
            <person name="Barry K.W."/>
            <person name="Cichocki N."/>
            <person name="Veneault-Fourrey C."/>
            <person name="LaButti K."/>
            <person name="Lindquist E.A."/>
            <person name="Lipzen A."/>
            <person name="Lundell T."/>
            <person name="Morin E."/>
            <person name="Murat C."/>
            <person name="Riley R."/>
            <person name="Ohm R."/>
            <person name="Sun H."/>
            <person name="Tunlid A."/>
            <person name="Henrissat B."/>
            <person name="Grigoriev I.V."/>
            <person name="Hibbett D.S."/>
            <person name="Martin F."/>
        </authorList>
    </citation>
    <scope>NUCLEOTIDE SEQUENCE [LARGE SCALE GENOMIC DNA]</scope>
    <source>
        <strain evidence="17">Foug A</strain>
    </source>
</reference>
<dbReference type="GO" id="GO:0006310">
    <property type="term" value="P:DNA recombination"/>
    <property type="evidence" value="ECO:0007669"/>
    <property type="project" value="UniProtKB-KW"/>
</dbReference>
<evidence type="ECO:0000259" key="15">
    <source>
        <dbReference type="PROSITE" id="PS50994"/>
    </source>
</evidence>
<keyword evidence="6" id="KW-0378">Hydrolase</keyword>
<keyword evidence="4" id="KW-0479">Metal-binding</keyword>
<proteinExistence type="predicted"/>